<keyword evidence="6" id="KW-1185">Reference proteome</keyword>
<evidence type="ECO:0000256" key="1">
    <source>
        <dbReference type="SAM" id="MobiDB-lite"/>
    </source>
</evidence>
<dbReference type="GO" id="GO:0033922">
    <property type="term" value="F:peptidoglycan beta-N-acetylmuramidase activity"/>
    <property type="evidence" value="ECO:0007669"/>
    <property type="project" value="InterPro"/>
</dbReference>
<gene>
    <name evidence="5" type="ORF">ASU33_09845</name>
</gene>
<dbReference type="EMBL" id="LNAL01000006">
    <property type="protein sequence ID" value="KUG08458.1"/>
    <property type="molecule type" value="Genomic_DNA"/>
</dbReference>
<evidence type="ECO:0000259" key="4">
    <source>
        <dbReference type="Pfam" id="PF20732"/>
    </source>
</evidence>
<reference evidence="5 6" key="1">
    <citation type="submission" date="2015-11" db="EMBL/GenBank/DDBJ databases">
        <title>Solirubrum puertoriconensis gen. nov. an environmental bacteria isolated in Puerto Rico.</title>
        <authorList>
            <person name="Cuebas-Irizarry M.F."/>
            <person name="Montalvo-Rodriguez R."/>
        </authorList>
    </citation>
    <scope>NUCLEOTIDE SEQUENCE [LARGE SCALE GENOMIC DNA]</scope>
    <source>
        <strain evidence="5 6">MC1A</strain>
    </source>
</reference>
<dbReference type="PANTHER" id="PTHR42915:SF1">
    <property type="entry name" value="PEPTIDOGLYCAN BETA-N-ACETYLMURAMIDASE NAMZ"/>
    <property type="match status" value="1"/>
</dbReference>
<dbReference type="Gene3D" id="3.90.1150.140">
    <property type="match status" value="1"/>
</dbReference>
<feature type="domain" description="Peptidoglycan beta-N-acetylmuramidase NamZ N-terminal" evidence="3">
    <location>
        <begin position="81"/>
        <end position="279"/>
    </location>
</feature>
<feature type="signal peptide" evidence="2">
    <location>
        <begin position="1"/>
        <end position="26"/>
    </location>
</feature>
<evidence type="ECO:0000259" key="3">
    <source>
        <dbReference type="Pfam" id="PF07075"/>
    </source>
</evidence>
<keyword evidence="2" id="KW-0732">Signal</keyword>
<dbReference type="Pfam" id="PF07075">
    <property type="entry name" value="NamZ_N"/>
    <property type="match status" value="1"/>
</dbReference>
<evidence type="ECO:0000313" key="5">
    <source>
        <dbReference type="EMBL" id="KUG08458.1"/>
    </source>
</evidence>
<name>A0A9X0HLY5_SOLP1</name>
<protein>
    <recommendedName>
        <fullName evidence="7">DUF1343 domain-containing protein</fullName>
    </recommendedName>
</protein>
<comment type="caution">
    <text evidence="5">The sequence shown here is derived from an EMBL/GenBank/DDBJ whole genome shotgun (WGS) entry which is preliminary data.</text>
</comment>
<dbReference type="PANTHER" id="PTHR42915">
    <property type="entry name" value="HYPOTHETICAL 460 KDA PROTEIN IN FEUA-SIGW INTERGENIC REGION [PRECURSOR]"/>
    <property type="match status" value="1"/>
</dbReference>
<accession>A0A9X0HLY5</accession>
<sequence length="424" mass="45977">MPTMIPNSLSALCALFLLQGPACTPARPTTLPTSANNSAEAVPSSAPTVAAAPSTPAAPAGLQVGAARFGEYLPLLQGKRVGVVVNQTSTVGRALLPDTLLAKGVNITAIFGPEHGFRGEAADGATIKDGKDERTGKPVRSLYGATKKPTAEMLQDVDVLVFDIQDVGTRFYTYISTMHYVMEAAADQGKPVIVLDRPNPNGWYVDGPIMEPQHKSFVGMHPIPIVHGLTVGELAQMINGEKWLAGGKQCQLTVIPVQGYTHATRYELPVRPSPNLPNPHAVSLYATLCLFEGTDVSVGRGTEFPFEVIGAPTQPSTRPFSFTPKPNPGSTSPPQNGKLCYGEDLRKTGNDMGFTLRYLIDYYQKSSAKDKFFGKYFEQLTGTPTVRQMIIAGKSEKEIRQAWEPALGQYKQMRKKYLLYPDFK</sequence>
<dbReference type="PIRSF" id="PIRSF016719">
    <property type="entry name" value="UCP016719"/>
    <property type="match status" value="1"/>
</dbReference>
<dbReference type="InterPro" id="IPR008302">
    <property type="entry name" value="NamZ"/>
</dbReference>
<feature type="region of interest" description="Disordered" evidence="1">
    <location>
        <begin position="29"/>
        <end position="48"/>
    </location>
</feature>
<feature type="domain" description="Peptidoglycan beta-N-acetylmuramidase NamZ C-terminal" evidence="4">
    <location>
        <begin position="284"/>
        <end position="420"/>
    </location>
</feature>
<evidence type="ECO:0008006" key="7">
    <source>
        <dbReference type="Google" id="ProtNLM"/>
    </source>
</evidence>
<feature type="region of interest" description="Disordered" evidence="1">
    <location>
        <begin position="311"/>
        <end position="337"/>
    </location>
</feature>
<dbReference type="AlphaFoldDB" id="A0A9X0HLY5"/>
<dbReference type="Pfam" id="PF20732">
    <property type="entry name" value="NamZ_C"/>
    <property type="match status" value="1"/>
</dbReference>
<dbReference type="Proteomes" id="UP000054223">
    <property type="component" value="Unassembled WGS sequence"/>
</dbReference>
<dbReference type="InterPro" id="IPR048503">
    <property type="entry name" value="NamZ_C"/>
</dbReference>
<feature type="compositionally biased region" description="Low complexity" evidence="1">
    <location>
        <begin position="38"/>
        <end position="48"/>
    </location>
</feature>
<dbReference type="Gene3D" id="3.40.50.12170">
    <property type="entry name" value="Uncharacterised protein PF07075, DUF1343"/>
    <property type="match status" value="1"/>
</dbReference>
<organism evidence="5 6">
    <name type="scientific">Solirubrum puertoriconensis</name>
    <dbReference type="NCBI Taxonomy" id="1751427"/>
    <lineage>
        <taxon>Bacteria</taxon>
        <taxon>Pseudomonadati</taxon>
        <taxon>Bacteroidota</taxon>
        <taxon>Cytophagia</taxon>
        <taxon>Cytophagales</taxon>
    </lineage>
</organism>
<dbReference type="InterPro" id="IPR048502">
    <property type="entry name" value="NamZ_N"/>
</dbReference>
<evidence type="ECO:0000313" key="6">
    <source>
        <dbReference type="Proteomes" id="UP000054223"/>
    </source>
</evidence>
<proteinExistence type="predicted"/>
<feature type="chain" id="PRO_5040791658" description="DUF1343 domain-containing protein" evidence="2">
    <location>
        <begin position="27"/>
        <end position="424"/>
    </location>
</feature>
<evidence type="ECO:0000256" key="2">
    <source>
        <dbReference type="SAM" id="SignalP"/>
    </source>
</evidence>